<dbReference type="EMBL" id="LT906467">
    <property type="protein sequence ID" value="SNV77704.1"/>
    <property type="molecule type" value="Genomic_DNA"/>
</dbReference>
<protein>
    <recommendedName>
        <fullName evidence="3">Long Rib domain-containing protein</fullName>
    </recommendedName>
</protein>
<keyword evidence="6" id="KW-1185">Reference proteome</keyword>
<keyword evidence="1" id="KW-1133">Transmembrane helix</keyword>
<dbReference type="eggNOG" id="ENOG5031WNU">
    <property type="taxonomic scope" value="Bacteria"/>
</dbReference>
<keyword evidence="1" id="KW-0812">Transmembrane</keyword>
<dbReference type="Pfam" id="PF18957">
    <property type="entry name" value="RibLong"/>
    <property type="match status" value="1"/>
</dbReference>
<dbReference type="EMBL" id="CP009211">
    <property type="protein sequence ID" value="AIJ33961.1"/>
    <property type="molecule type" value="Genomic_DNA"/>
</dbReference>
<dbReference type="InterPro" id="IPR044055">
    <property type="entry name" value="RibLong"/>
</dbReference>
<dbReference type="NCBIfam" id="NF038186">
    <property type="entry name" value="YPDG_rpt"/>
    <property type="match status" value="1"/>
</dbReference>
<reference evidence="4 6" key="1">
    <citation type="submission" date="2014-08" db="EMBL/GenBank/DDBJ databases">
        <title>Complete genome sequence of Corynebacterium imitans DSM 44264, isolated from a five-month-old boy with suspected pharyngeal diphtheria.</title>
        <authorList>
            <person name="Mollmann S."/>
            <person name="Albersmeier A."/>
            <person name="Ruckert C."/>
            <person name="Tauch A."/>
        </authorList>
    </citation>
    <scope>NUCLEOTIDE SEQUENCE [LARGE SCALE GENOMIC DNA]</scope>
    <source>
        <strain evidence="4 6">DSM 44264</strain>
    </source>
</reference>
<evidence type="ECO:0000313" key="7">
    <source>
        <dbReference type="Proteomes" id="UP000215374"/>
    </source>
</evidence>
<feature type="chain" id="PRO_5001715514" description="Long Rib domain-containing protein" evidence="2">
    <location>
        <begin position="27"/>
        <end position="314"/>
    </location>
</feature>
<dbReference type="RefSeq" id="WP_038591717.1">
    <property type="nucleotide sequence ID" value="NZ_CP009211.1"/>
</dbReference>
<feature type="domain" description="Long Rib" evidence="3">
    <location>
        <begin position="161"/>
        <end position="251"/>
    </location>
</feature>
<sequence>MKRIVSASVVAACLAAGVLVPGEVAAATPCTARGDSGVSDGTQMKDKYEPYIDTTPRTVYNVPGYYVSTGALYDLKGMPKGATWALATQDNLTAPIKVQRRGEQLELFLQHNLRKEGAPHPSVQRGPNTTDKLDIRICYPDDSTELVQMRPQLVPGQSFLYDVTYESQRANPGQRLTIRPENGNYREFNTNPLQLPKDASWTVRSHASWDTSIDKQGVVTTTVPRDSRAGSEFTVAVLYADGTTDEARFTVGNTGKGATDKPAAPGVPPVGQSGSSAGQIAALVIGLIAAIGGAVAFLLPQLAKIFGDGLNLPV</sequence>
<dbReference type="HOGENOM" id="CLU_884849_0_0_11"/>
<accession>A0A076NP11</accession>
<dbReference type="Proteomes" id="UP000215374">
    <property type="component" value="Chromosome 1"/>
</dbReference>
<feature type="transmembrane region" description="Helical" evidence="1">
    <location>
        <begin position="280"/>
        <end position="299"/>
    </location>
</feature>
<dbReference type="AlphaFoldDB" id="A0A076NP11"/>
<gene>
    <name evidence="4" type="ORF">CIMIT_08610</name>
    <name evidence="5" type="ORF">SAMEA4535761_01783</name>
</gene>
<evidence type="ECO:0000313" key="6">
    <source>
        <dbReference type="Proteomes" id="UP000028780"/>
    </source>
</evidence>
<feature type="signal peptide" evidence="2">
    <location>
        <begin position="1"/>
        <end position="26"/>
    </location>
</feature>
<evidence type="ECO:0000313" key="4">
    <source>
        <dbReference type="EMBL" id="AIJ33961.1"/>
    </source>
</evidence>
<dbReference type="KEGG" id="cii:CIMIT_08610"/>
<keyword evidence="1" id="KW-0472">Membrane</keyword>
<evidence type="ECO:0000256" key="1">
    <source>
        <dbReference type="SAM" id="Phobius"/>
    </source>
</evidence>
<name>A0A076NP11_9CORY</name>
<dbReference type="OrthoDB" id="4412564at2"/>
<evidence type="ECO:0000313" key="5">
    <source>
        <dbReference type="EMBL" id="SNV77704.1"/>
    </source>
</evidence>
<dbReference type="STRING" id="156978.CIMIT_08610"/>
<reference evidence="5 7" key="2">
    <citation type="submission" date="2017-06" db="EMBL/GenBank/DDBJ databases">
        <authorList>
            <consortium name="Pathogen Informatics"/>
        </authorList>
    </citation>
    <scope>NUCLEOTIDE SEQUENCE [LARGE SCALE GENOMIC DNA]</scope>
    <source>
        <strain evidence="5 7">NCTC13015</strain>
    </source>
</reference>
<keyword evidence="2" id="KW-0732">Signal</keyword>
<evidence type="ECO:0000259" key="3">
    <source>
        <dbReference type="Pfam" id="PF18957"/>
    </source>
</evidence>
<proteinExistence type="predicted"/>
<evidence type="ECO:0000256" key="2">
    <source>
        <dbReference type="SAM" id="SignalP"/>
    </source>
</evidence>
<dbReference type="Proteomes" id="UP000028780">
    <property type="component" value="Chromosome"/>
</dbReference>
<organism evidence="4 6">
    <name type="scientific">Corynebacterium imitans</name>
    <dbReference type="NCBI Taxonomy" id="156978"/>
    <lineage>
        <taxon>Bacteria</taxon>
        <taxon>Bacillati</taxon>
        <taxon>Actinomycetota</taxon>
        <taxon>Actinomycetes</taxon>
        <taxon>Mycobacteriales</taxon>
        <taxon>Corynebacteriaceae</taxon>
        <taxon>Corynebacterium</taxon>
    </lineage>
</organism>